<dbReference type="PRINTS" id="PR00853">
    <property type="entry name" value="XPGRADSUPER"/>
</dbReference>
<dbReference type="InterPro" id="IPR029060">
    <property type="entry name" value="PIN-like_dom_sf"/>
</dbReference>
<accession>A0AAD7JLR3</accession>
<dbReference type="AlphaFoldDB" id="A0AAD7JLR3"/>
<feature type="domain" description="XPG-I" evidence="1">
    <location>
        <begin position="80"/>
        <end position="163"/>
    </location>
</feature>
<organism evidence="2 3">
    <name type="scientific">Mycena maculata</name>
    <dbReference type="NCBI Taxonomy" id="230809"/>
    <lineage>
        <taxon>Eukaryota</taxon>
        <taxon>Fungi</taxon>
        <taxon>Dikarya</taxon>
        <taxon>Basidiomycota</taxon>
        <taxon>Agaricomycotina</taxon>
        <taxon>Agaricomycetes</taxon>
        <taxon>Agaricomycetidae</taxon>
        <taxon>Agaricales</taxon>
        <taxon>Marasmiineae</taxon>
        <taxon>Mycenaceae</taxon>
        <taxon>Mycena</taxon>
    </lineage>
</organism>
<evidence type="ECO:0000313" key="2">
    <source>
        <dbReference type="EMBL" id="KAJ7765930.1"/>
    </source>
</evidence>
<protein>
    <submittedName>
        <fullName evidence="2">PIN domain-like protein</fullName>
    </submittedName>
</protein>
<dbReference type="InterPro" id="IPR006084">
    <property type="entry name" value="XPG/Rad2"/>
</dbReference>
<reference evidence="2" key="1">
    <citation type="submission" date="2023-03" db="EMBL/GenBank/DDBJ databases">
        <title>Massive genome expansion in bonnet fungi (Mycena s.s.) driven by repeated elements and novel gene families across ecological guilds.</title>
        <authorList>
            <consortium name="Lawrence Berkeley National Laboratory"/>
            <person name="Harder C.B."/>
            <person name="Miyauchi S."/>
            <person name="Viragh M."/>
            <person name="Kuo A."/>
            <person name="Thoen E."/>
            <person name="Andreopoulos B."/>
            <person name="Lu D."/>
            <person name="Skrede I."/>
            <person name="Drula E."/>
            <person name="Henrissat B."/>
            <person name="Morin E."/>
            <person name="Kohler A."/>
            <person name="Barry K."/>
            <person name="LaButti K."/>
            <person name="Morin E."/>
            <person name="Salamov A."/>
            <person name="Lipzen A."/>
            <person name="Mereny Z."/>
            <person name="Hegedus B."/>
            <person name="Baldrian P."/>
            <person name="Stursova M."/>
            <person name="Weitz H."/>
            <person name="Taylor A."/>
            <person name="Grigoriev I.V."/>
            <person name="Nagy L.G."/>
            <person name="Martin F."/>
            <person name="Kauserud H."/>
        </authorList>
    </citation>
    <scope>NUCLEOTIDE SEQUENCE</scope>
    <source>
        <strain evidence="2">CBHHK188m</strain>
    </source>
</reference>
<dbReference type="PANTHER" id="PTHR11081">
    <property type="entry name" value="FLAP ENDONUCLEASE FAMILY MEMBER"/>
    <property type="match status" value="1"/>
</dbReference>
<dbReference type="SUPFAM" id="SSF88723">
    <property type="entry name" value="PIN domain-like"/>
    <property type="match status" value="1"/>
</dbReference>
<keyword evidence="3" id="KW-1185">Reference proteome</keyword>
<evidence type="ECO:0000313" key="3">
    <source>
        <dbReference type="Proteomes" id="UP001215280"/>
    </source>
</evidence>
<dbReference type="Pfam" id="PF00867">
    <property type="entry name" value="XPG_I"/>
    <property type="match status" value="1"/>
</dbReference>
<evidence type="ECO:0000259" key="1">
    <source>
        <dbReference type="Pfam" id="PF00867"/>
    </source>
</evidence>
<dbReference type="GO" id="GO:0006974">
    <property type="term" value="P:DNA damage response"/>
    <property type="evidence" value="ECO:0007669"/>
    <property type="project" value="UniProtKB-ARBA"/>
</dbReference>
<dbReference type="InterPro" id="IPR006086">
    <property type="entry name" value="XPG-I_dom"/>
</dbReference>
<dbReference type="CDD" id="cd09870">
    <property type="entry name" value="PIN_YEN1"/>
    <property type="match status" value="1"/>
</dbReference>
<gene>
    <name evidence="2" type="ORF">DFH07DRAFT_737513</name>
</gene>
<comment type="caution">
    <text evidence="2">The sequence shown here is derived from an EMBL/GenBank/DDBJ whole genome shotgun (WGS) entry which is preliminary data.</text>
</comment>
<feature type="non-terminal residue" evidence="2">
    <location>
        <position position="198"/>
    </location>
</feature>
<name>A0AAD7JLR3_9AGAR</name>
<dbReference type="EMBL" id="JARJLG010000034">
    <property type="protein sequence ID" value="KAJ7765930.1"/>
    <property type="molecule type" value="Genomic_DNA"/>
</dbReference>
<dbReference type="Gene3D" id="3.40.50.1010">
    <property type="entry name" value="5'-nuclease"/>
    <property type="match status" value="2"/>
</dbReference>
<sequence length="198" mass="22157">SIWMYSADRAINNTNARAGPNPSLRVLFYKLAGLLQLPIRIVFVFDGPNRPEYKHNTRVITHGHLLTASFQQLIREFGYHWHTAPEEADTELGRLASEGYINAVQTTDSNIFLFGAPTVIYVPQKKTDGPNITMYTSEDLFTNPSISLTCSGMLLIALLCGGDYDEVHPLFACFISIFTPTVGNHRLWTQVRPCHCPG</sequence>
<dbReference type="Proteomes" id="UP001215280">
    <property type="component" value="Unassembled WGS sequence"/>
</dbReference>
<dbReference type="GO" id="GO:0017108">
    <property type="term" value="F:5'-flap endonuclease activity"/>
    <property type="evidence" value="ECO:0007669"/>
    <property type="project" value="TreeGrafter"/>
</dbReference>
<proteinExistence type="predicted"/>
<dbReference type="PANTHER" id="PTHR11081:SF75">
    <property type="entry name" value="ENDONUCLEASE, PUTATIVE (AFU_ORTHOLOGUE AFUA_3G13260)-RELATED"/>
    <property type="match status" value="1"/>
</dbReference>